<reference evidence="2" key="1">
    <citation type="journal article" date="2012" name="Nature">
        <title>The tomato genome sequence provides insights into fleshy fruit evolution.</title>
        <authorList>
            <consortium name="Tomato Genome Consortium"/>
        </authorList>
    </citation>
    <scope>NUCLEOTIDE SEQUENCE [LARGE SCALE GENOMIC DNA]</scope>
    <source>
        <strain evidence="2">cv. Heinz 1706</strain>
    </source>
</reference>
<feature type="compositionally biased region" description="Polar residues" evidence="1">
    <location>
        <begin position="74"/>
        <end position="86"/>
    </location>
</feature>
<organism evidence="2">
    <name type="scientific">Solanum lycopersicum</name>
    <name type="common">Tomato</name>
    <name type="synonym">Lycopersicon esculentum</name>
    <dbReference type="NCBI Taxonomy" id="4081"/>
    <lineage>
        <taxon>Eukaryota</taxon>
        <taxon>Viridiplantae</taxon>
        <taxon>Streptophyta</taxon>
        <taxon>Embryophyta</taxon>
        <taxon>Tracheophyta</taxon>
        <taxon>Spermatophyta</taxon>
        <taxon>Magnoliopsida</taxon>
        <taxon>eudicotyledons</taxon>
        <taxon>Gunneridae</taxon>
        <taxon>Pentapetalae</taxon>
        <taxon>asterids</taxon>
        <taxon>lamiids</taxon>
        <taxon>Solanales</taxon>
        <taxon>Solanaceae</taxon>
        <taxon>Solanoideae</taxon>
        <taxon>Solaneae</taxon>
        <taxon>Solanum</taxon>
        <taxon>Solanum subgen. Lycopersicon</taxon>
    </lineage>
</organism>
<sequence length="204" mass="23552">MVKKSRFAVKKVGEKSHNQFDAMEEEKEEQTGDMDKQQNVQSSKEWVEETIGKDTRSSKENESGVADKGEKGKTTNNGNDMTTPDNRNYRQKGVTNMNVERVQTEVDTENQRLEISQVESMHIRSTRIKKTTVHNTLSERNHNDLRELSNLFEETEAQSQHSQNSEEDEDMEVSIQHICMAGDLSPRHTDNLKNRAKKNDFLEH</sequence>
<dbReference type="Proteomes" id="UP000004994">
    <property type="component" value="Chromosome 5"/>
</dbReference>
<feature type="region of interest" description="Disordered" evidence="1">
    <location>
        <begin position="182"/>
        <end position="204"/>
    </location>
</feature>
<dbReference type="PaxDb" id="4081-Solyc05g021480.1.1"/>
<evidence type="ECO:0000256" key="1">
    <source>
        <dbReference type="SAM" id="MobiDB-lite"/>
    </source>
</evidence>
<dbReference type="AlphaFoldDB" id="A0A3Q7GIS0"/>
<proteinExistence type="predicted"/>
<feature type="region of interest" description="Disordered" evidence="1">
    <location>
        <begin position="1"/>
        <end position="93"/>
    </location>
</feature>
<evidence type="ECO:0000313" key="2">
    <source>
        <dbReference type="EnsemblPlants" id="Solyc05g021480.1.1.1"/>
    </source>
</evidence>
<dbReference type="Gramene" id="Solyc05g021480.1.1">
    <property type="protein sequence ID" value="Solyc05g021480.1.1.1"/>
    <property type="gene ID" value="Solyc05g021480.1"/>
</dbReference>
<dbReference type="InParanoid" id="A0A3Q7GIS0"/>
<protein>
    <submittedName>
        <fullName evidence="2">Uncharacterized protein</fullName>
    </submittedName>
</protein>
<dbReference type="EnsemblPlants" id="Solyc05g021480.1.1">
    <property type="protein sequence ID" value="Solyc05g021480.1.1.1"/>
    <property type="gene ID" value="Solyc05g021480.1"/>
</dbReference>
<accession>A0A3Q7GIS0</accession>
<name>A0A3Q7GIS0_SOLLC</name>
<evidence type="ECO:0000313" key="3">
    <source>
        <dbReference type="Proteomes" id="UP000004994"/>
    </source>
</evidence>
<feature type="compositionally biased region" description="Basic and acidic residues" evidence="1">
    <location>
        <begin position="45"/>
        <end position="73"/>
    </location>
</feature>
<feature type="compositionally biased region" description="Basic and acidic residues" evidence="1">
    <location>
        <begin position="185"/>
        <end position="204"/>
    </location>
</feature>
<dbReference type="OMA" id="HIRSTRI"/>
<reference evidence="2" key="2">
    <citation type="submission" date="2019-01" db="UniProtKB">
        <authorList>
            <consortium name="EnsemblPlants"/>
        </authorList>
    </citation>
    <scope>IDENTIFICATION</scope>
    <source>
        <strain evidence="2">cv. Heinz 1706</strain>
    </source>
</reference>
<keyword evidence="3" id="KW-1185">Reference proteome</keyword>